<organism evidence="1 3">
    <name type="scientific">Cymbomonas tetramitiformis</name>
    <dbReference type="NCBI Taxonomy" id="36881"/>
    <lineage>
        <taxon>Eukaryota</taxon>
        <taxon>Viridiplantae</taxon>
        <taxon>Chlorophyta</taxon>
        <taxon>Pyramimonadophyceae</taxon>
        <taxon>Pyramimonadales</taxon>
        <taxon>Pyramimonadaceae</taxon>
        <taxon>Cymbomonas</taxon>
    </lineage>
</organism>
<dbReference type="AlphaFoldDB" id="A0AAE0LBW6"/>
<sequence length="93" mass="10660">MDGTMGDLPDRVNWGTKRSLRDALTVQAMEKEEVQKRGDATQLSRTQVKVASQLEWGLELVMTVSHEVGRLASELDWKRISRVWGSMGRYRCH</sequence>
<evidence type="ECO:0000313" key="1">
    <source>
        <dbReference type="EMBL" id="KAK3279392.1"/>
    </source>
</evidence>
<dbReference type="EMBL" id="LGRX02004952">
    <property type="protein sequence ID" value="KAK3279392.1"/>
    <property type="molecule type" value="Genomic_DNA"/>
</dbReference>
<dbReference type="EMBL" id="LGRX02001786">
    <property type="protein sequence ID" value="KAK3285518.1"/>
    <property type="molecule type" value="Genomic_DNA"/>
</dbReference>
<comment type="caution">
    <text evidence="1">The sequence shown here is derived from an EMBL/GenBank/DDBJ whole genome shotgun (WGS) entry which is preliminary data.</text>
</comment>
<reference evidence="1" key="2">
    <citation type="submission" date="2023-06" db="EMBL/GenBank/DDBJ databases">
        <title>Long-read-based genome assembly of the green algal bacterivore Cymbomonas tetramitiformis.</title>
        <authorList>
            <person name="Gyaltshen Y."/>
            <person name="Rozenberg A."/>
            <person name="Paasch A."/>
            <person name="Burns J.A."/>
            <person name="Warring S."/>
            <person name="Larson R."/>
            <person name="Maurer-Alcala X."/>
            <person name="Dacks J."/>
            <person name="Kim E."/>
        </authorList>
    </citation>
    <scope>NUCLEOTIDE SEQUENCE</scope>
    <source>
        <strain evidence="1">PLY_AMNH</strain>
    </source>
</reference>
<reference evidence="1 3" key="1">
    <citation type="journal article" date="2015" name="Genome Biol. Evol.">
        <title>Comparative Genomics of a Bacterivorous Green Alga Reveals Evolutionary Causalities and Consequences of Phago-Mixotrophic Mode of Nutrition.</title>
        <authorList>
            <person name="Burns J.A."/>
            <person name="Paasch A."/>
            <person name="Narechania A."/>
            <person name="Kim E."/>
        </authorList>
    </citation>
    <scope>NUCLEOTIDE SEQUENCE [LARGE SCALE GENOMIC DNA]</scope>
    <source>
        <strain evidence="1">PLY_AMNH</strain>
    </source>
</reference>
<protein>
    <submittedName>
        <fullName evidence="1">Uncharacterized protein</fullName>
    </submittedName>
</protein>
<accession>A0AAE0LBW6</accession>
<proteinExistence type="predicted"/>
<gene>
    <name evidence="1" type="ORF">CYMTET_12716</name>
    <name evidence="2" type="ORF">CYMTET_6882</name>
</gene>
<keyword evidence="3" id="KW-1185">Reference proteome</keyword>
<dbReference type="Proteomes" id="UP001190700">
    <property type="component" value="Unassembled WGS sequence"/>
</dbReference>
<evidence type="ECO:0000313" key="3">
    <source>
        <dbReference type="Proteomes" id="UP001190700"/>
    </source>
</evidence>
<evidence type="ECO:0000313" key="2">
    <source>
        <dbReference type="EMBL" id="KAK3285518.1"/>
    </source>
</evidence>
<name>A0AAE0LBW6_9CHLO</name>